<evidence type="ECO:0000256" key="1">
    <source>
        <dbReference type="SAM" id="MobiDB-lite"/>
    </source>
</evidence>
<dbReference type="PANTHER" id="PTHR23028:SF53">
    <property type="entry name" value="ACYL_TRANSF_3 DOMAIN-CONTAINING PROTEIN"/>
    <property type="match status" value="1"/>
</dbReference>
<accession>A0A3E0VFU3</accession>
<proteinExistence type="predicted"/>
<dbReference type="PANTHER" id="PTHR23028">
    <property type="entry name" value="ACETYLTRANSFERASE"/>
    <property type="match status" value="1"/>
</dbReference>
<keyword evidence="5" id="KW-1185">Reference proteome</keyword>
<gene>
    <name evidence="4" type="ORF">B7R54_03075</name>
</gene>
<protein>
    <recommendedName>
        <fullName evidence="3">Acyltransferase 3 domain-containing protein</fullName>
    </recommendedName>
</protein>
<feature type="transmembrane region" description="Helical" evidence="2">
    <location>
        <begin position="114"/>
        <end position="134"/>
    </location>
</feature>
<feature type="transmembrane region" description="Helical" evidence="2">
    <location>
        <begin position="212"/>
        <end position="233"/>
    </location>
</feature>
<feature type="transmembrane region" description="Helical" evidence="2">
    <location>
        <begin position="329"/>
        <end position="349"/>
    </location>
</feature>
<dbReference type="Pfam" id="PF01757">
    <property type="entry name" value="Acyl_transf_3"/>
    <property type="match status" value="1"/>
</dbReference>
<dbReference type="GO" id="GO:0000271">
    <property type="term" value="P:polysaccharide biosynthetic process"/>
    <property type="evidence" value="ECO:0007669"/>
    <property type="project" value="TreeGrafter"/>
</dbReference>
<evidence type="ECO:0000313" key="4">
    <source>
        <dbReference type="EMBL" id="RFA08318.1"/>
    </source>
</evidence>
<comment type="caution">
    <text evidence="4">The sequence shown here is derived from an EMBL/GenBank/DDBJ whole genome shotgun (WGS) entry which is preliminary data.</text>
</comment>
<name>A0A3E0VFU3_9MICO</name>
<keyword evidence="2" id="KW-0812">Transmembrane</keyword>
<dbReference type="GO" id="GO:0016020">
    <property type="term" value="C:membrane"/>
    <property type="evidence" value="ECO:0007669"/>
    <property type="project" value="TreeGrafter"/>
</dbReference>
<dbReference type="EMBL" id="NBWZ01000001">
    <property type="protein sequence ID" value="RFA08318.1"/>
    <property type="molecule type" value="Genomic_DNA"/>
</dbReference>
<organism evidence="4 5">
    <name type="scientific">Subtercola boreus</name>
    <dbReference type="NCBI Taxonomy" id="120213"/>
    <lineage>
        <taxon>Bacteria</taxon>
        <taxon>Bacillati</taxon>
        <taxon>Actinomycetota</taxon>
        <taxon>Actinomycetes</taxon>
        <taxon>Micrococcales</taxon>
        <taxon>Microbacteriaceae</taxon>
        <taxon>Subtercola</taxon>
    </lineage>
</organism>
<evidence type="ECO:0000256" key="2">
    <source>
        <dbReference type="SAM" id="Phobius"/>
    </source>
</evidence>
<feature type="region of interest" description="Disordered" evidence="1">
    <location>
        <begin position="435"/>
        <end position="479"/>
    </location>
</feature>
<feature type="transmembrane region" description="Helical" evidence="2">
    <location>
        <begin position="370"/>
        <end position="389"/>
    </location>
</feature>
<sequence length="479" mass="51773">MRVRRRTCRVTIILAGEGVPPGLELTQKGDPPSGGDPNRGTPYWGVRTGPLPVSVAFGSTEPRGVSGEYGVRVIASLTGVRAFAAAWVVLFHLYELFTPLFPNVAPFVPLLNAGNLGVDFFFMLSGFIISYTYMDKLRKPAPGAVRSFLFLRFARIYPVHLFTVIVFVALVIGAAAVGLNLNTNGQYTPLNVVMNVLMLQSIPPAFALNNPAWSICAEAAAYLAFPLIARAIWRIRSRAVTVGLIVVVLAVGMITIPLVVNSAESWVYWAGYVLIWLRIIVGFLAGCLAYWLWRSLGALKQSPKFDLLVVVGVVGVVVAAYLAPQDTVIVFPAFALPFLLLILLGLAGGTGPISRFMAGRVPVWGGKISFSVYMTHFMLFTVAVKVIPIETLAAGSIVVRLAVLTGLLIGVVGLGAATYYIVEEPARRGLRAVRLPRRRSPRATPRRIARTHSPSSIAPAVPAHASTAPEVRTRHRAVR</sequence>
<feature type="transmembrane region" description="Helical" evidence="2">
    <location>
        <begin position="401"/>
        <end position="422"/>
    </location>
</feature>
<keyword evidence="2" id="KW-0472">Membrane</keyword>
<dbReference type="InterPro" id="IPR050879">
    <property type="entry name" value="Acyltransferase_3"/>
</dbReference>
<feature type="region of interest" description="Disordered" evidence="1">
    <location>
        <begin position="21"/>
        <end position="42"/>
    </location>
</feature>
<dbReference type="GO" id="GO:0016747">
    <property type="term" value="F:acyltransferase activity, transferring groups other than amino-acyl groups"/>
    <property type="evidence" value="ECO:0007669"/>
    <property type="project" value="InterPro"/>
</dbReference>
<feature type="transmembrane region" description="Helical" evidence="2">
    <location>
        <begin position="155"/>
        <end position="179"/>
    </location>
</feature>
<keyword evidence="2" id="KW-1133">Transmembrane helix</keyword>
<dbReference type="OrthoDB" id="9796461at2"/>
<dbReference type="AlphaFoldDB" id="A0A3E0VFU3"/>
<feature type="transmembrane region" description="Helical" evidence="2">
    <location>
        <begin position="240"/>
        <end position="260"/>
    </location>
</feature>
<dbReference type="InterPro" id="IPR002656">
    <property type="entry name" value="Acyl_transf_3_dom"/>
</dbReference>
<feature type="transmembrane region" description="Helical" evidence="2">
    <location>
        <begin position="73"/>
        <end position="94"/>
    </location>
</feature>
<feature type="transmembrane region" description="Helical" evidence="2">
    <location>
        <begin position="266"/>
        <end position="293"/>
    </location>
</feature>
<reference evidence="4 5" key="1">
    <citation type="submission" date="2017-04" db="EMBL/GenBank/DDBJ databases">
        <title>Comparative genome analysis of Subtercola boreus.</title>
        <authorList>
            <person name="Cho Y.-J."/>
            <person name="Cho A."/>
            <person name="Kim O.-S."/>
            <person name="Lee J.-I."/>
        </authorList>
    </citation>
    <scope>NUCLEOTIDE SEQUENCE [LARGE SCALE GENOMIC DNA]</scope>
    <source>
        <strain evidence="4 5">K300</strain>
    </source>
</reference>
<feature type="domain" description="Acyltransferase 3" evidence="3">
    <location>
        <begin position="75"/>
        <end position="411"/>
    </location>
</feature>
<feature type="transmembrane region" description="Helical" evidence="2">
    <location>
        <begin position="305"/>
        <end position="323"/>
    </location>
</feature>
<evidence type="ECO:0000259" key="3">
    <source>
        <dbReference type="Pfam" id="PF01757"/>
    </source>
</evidence>
<feature type="compositionally biased region" description="Basic residues" evidence="1">
    <location>
        <begin position="435"/>
        <end position="450"/>
    </location>
</feature>
<dbReference type="Proteomes" id="UP000256486">
    <property type="component" value="Unassembled WGS sequence"/>
</dbReference>
<evidence type="ECO:0000313" key="5">
    <source>
        <dbReference type="Proteomes" id="UP000256486"/>
    </source>
</evidence>